<keyword evidence="9 13" id="KW-0456">Lyase</keyword>
<dbReference type="PANTHER" id="PTHR30272">
    <property type="entry name" value="3-HYDROXYACYL-[ACYL-CARRIER-PROTEIN] DEHYDRATASE"/>
    <property type="match status" value="1"/>
</dbReference>
<gene>
    <name evidence="13" type="primary">fabZ</name>
    <name evidence="13" type="ORF">DBW69_01375</name>
</gene>
<dbReference type="Pfam" id="PF07977">
    <property type="entry name" value="FabA"/>
    <property type="match status" value="1"/>
</dbReference>
<comment type="subcellular location">
    <subcellularLocation>
        <location evidence="1">Cytoplasm</location>
    </subcellularLocation>
</comment>
<comment type="function">
    <text evidence="10">Involved in unsaturated fatty acids biosynthesis. Catalyzes the dehydration of short chain beta-hydroxyacyl-ACPs and long chain saturated and unsaturated beta-hydroxyacyl-ACPs.</text>
</comment>
<evidence type="ECO:0000256" key="5">
    <source>
        <dbReference type="ARBA" id="ARBA00022490"/>
    </source>
</evidence>
<keyword evidence="5" id="KW-0963">Cytoplasm</keyword>
<dbReference type="FunFam" id="3.10.129.10:FF:000001">
    <property type="entry name" value="3-hydroxyacyl-[acyl-carrier-protein] dehydratase FabZ"/>
    <property type="match status" value="1"/>
</dbReference>
<dbReference type="CDD" id="cd01288">
    <property type="entry name" value="FabZ"/>
    <property type="match status" value="1"/>
</dbReference>
<dbReference type="GO" id="GO:0016020">
    <property type="term" value="C:membrane"/>
    <property type="evidence" value="ECO:0007669"/>
    <property type="project" value="GOC"/>
</dbReference>
<dbReference type="Gene3D" id="3.10.129.10">
    <property type="entry name" value="Hotdog Thioesterase"/>
    <property type="match status" value="1"/>
</dbReference>
<dbReference type="GO" id="GO:0009245">
    <property type="term" value="P:lipid A biosynthetic process"/>
    <property type="evidence" value="ECO:0007669"/>
    <property type="project" value="UniProtKB-KW"/>
</dbReference>
<organism evidence="13 14">
    <name type="scientific">PS1 clade bacterium</name>
    <dbReference type="NCBI Taxonomy" id="2175152"/>
    <lineage>
        <taxon>Bacteria</taxon>
        <taxon>Pseudomonadati</taxon>
        <taxon>Pseudomonadota</taxon>
        <taxon>Alphaproteobacteria</taxon>
        <taxon>PS1 clade</taxon>
    </lineage>
</organism>
<comment type="similarity">
    <text evidence="2">Belongs to the thioester dehydratase family. FabZ subfamily.</text>
</comment>
<evidence type="ECO:0000256" key="6">
    <source>
        <dbReference type="ARBA" id="ARBA00022516"/>
    </source>
</evidence>
<reference evidence="13 14" key="1">
    <citation type="journal article" date="2018" name="Microbiome">
        <title>Fine metagenomic profile of the Mediterranean stratified and mixed water columns revealed by assembly and recruitment.</title>
        <authorList>
            <person name="Haro-Moreno J.M."/>
            <person name="Lopez-Perez M."/>
            <person name="De La Torre J.R."/>
            <person name="Picazo A."/>
            <person name="Camacho A."/>
            <person name="Rodriguez-Valera F."/>
        </authorList>
    </citation>
    <scope>NUCLEOTIDE SEQUENCE [LARGE SCALE GENOMIC DNA]</scope>
    <source>
        <strain evidence="13">MED-G55</strain>
    </source>
</reference>
<evidence type="ECO:0000256" key="2">
    <source>
        <dbReference type="ARBA" id="ARBA00009174"/>
    </source>
</evidence>
<accession>A0A368E1U1</accession>
<evidence type="ECO:0000256" key="7">
    <source>
        <dbReference type="ARBA" id="ARBA00022556"/>
    </source>
</evidence>
<keyword evidence="8" id="KW-0443">Lipid metabolism</keyword>
<dbReference type="SUPFAM" id="SSF54637">
    <property type="entry name" value="Thioesterase/thiol ester dehydrase-isomerase"/>
    <property type="match status" value="1"/>
</dbReference>
<name>A0A368E1U1_9PROT</name>
<evidence type="ECO:0000256" key="10">
    <source>
        <dbReference type="ARBA" id="ARBA00025049"/>
    </source>
</evidence>
<dbReference type="EC" id="4.2.1.59" evidence="3"/>
<evidence type="ECO:0000256" key="11">
    <source>
        <dbReference type="ARBA" id="ARBA00029890"/>
    </source>
</evidence>
<evidence type="ECO:0000256" key="8">
    <source>
        <dbReference type="ARBA" id="ARBA00023098"/>
    </source>
</evidence>
<dbReference type="AlphaFoldDB" id="A0A368E1U1"/>
<keyword evidence="7" id="KW-0441">Lipid A biosynthesis</keyword>
<proteinExistence type="inferred from homology"/>
<sequence length="155" mass="17392">MTDKEENKLRVEREEILELLPHRGTFQLIDALENLNGEDSCTGIFKVAEDAFWVPDHFPSHPVLPGVLIIEAIAQTAGALVAHHRKDEINASVIYFLGIDKVKFRKPVFPGSEIKIDVNLVHRRGAVWKYSGVAKVDDVVCTQAEVSAMNYEPKE</sequence>
<evidence type="ECO:0000313" key="14">
    <source>
        <dbReference type="Proteomes" id="UP000252132"/>
    </source>
</evidence>
<evidence type="ECO:0000256" key="3">
    <source>
        <dbReference type="ARBA" id="ARBA00013167"/>
    </source>
</evidence>
<dbReference type="GO" id="GO:0019171">
    <property type="term" value="F:(3R)-hydroxyacyl-[acyl-carrier-protein] dehydratase activity"/>
    <property type="evidence" value="ECO:0007669"/>
    <property type="project" value="UniProtKB-EC"/>
</dbReference>
<comment type="caution">
    <text evidence="13">The sequence shown here is derived from an EMBL/GenBank/DDBJ whole genome shotgun (WGS) entry which is preliminary data.</text>
</comment>
<evidence type="ECO:0000256" key="9">
    <source>
        <dbReference type="ARBA" id="ARBA00023239"/>
    </source>
</evidence>
<dbReference type="InterPro" id="IPR013114">
    <property type="entry name" value="FabA_FabZ"/>
</dbReference>
<dbReference type="NCBIfam" id="NF000582">
    <property type="entry name" value="PRK00006.1"/>
    <property type="match status" value="1"/>
</dbReference>
<keyword evidence="6" id="KW-0444">Lipid biosynthesis</keyword>
<evidence type="ECO:0000256" key="1">
    <source>
        <dbReference type="ARBA" id="ARBA00004496"/>
    </source>
</evidence>
<dbReference type="PANTHER" id="PTHR30272:SF1">
    <property type="entry name" value="3-HYDROXYACYL-[ACYL-CARRIER-PROTEIN] DEHYDRATASE"/>
    <property type="match status" value="1"/>
</dbReference>
<dbReference type="Proteomes" id="UP000252132">
    <property type="component" value="Unassembled WGS sequence"/>
</dbReference>
<dbReference type="EMBL" id="QOQF01000003">
    <property type="protein sequence ID" value="RCL78072.1"/>
    <property type="molecule type" value="Genomic_DNA"/>
</dbReference>
<dbReference type="GO" id="GO:0005737">
    <property type="term" value="C:cytoplasm"/>
    <property type="evidence" value="ECO:0007669"/>
    <property type="project" value="UniProtKB-SubCell"/>
</dbReference>
<evidence type="ECO:0000313" key="13">
    <source>
        <dbReference type="EMBL" id="RCL78072.1"/>
    </source>
</evidence>
<evidence type="ECO:0000256" key="4">
    <source>
        <dbReference type="ARBA" id="ARBA00017176"/>
    </source>
</evidence>
<evidence type="ECO:0000256" key="12">
    <source>
        <dbReference type="ARBA" id="ARBA00032213"/>
    </source>
</evidence>
<dbReference type="InterPro" id="IPR029069">
    <property type="entry name" value="HotDog_dom_sf"/>
</dbReference>
<protein>
    <recommendedName>
        <fullName evidence="4">3-hydroxyacyl-[acyl-carrier-protein] dehydratase FabZ</fullName>
        <ecNumber evidence="3">4.2.1.59</ecNumber>
    </recommendedName>
    <alternativeName>
        <fullName evidence="11">(3R)-hydroxymyristoyl-[acyl-carrier-protein] dehydratase</fullName>
    </alternativeName>
    <alternativeName>
        <fullName evidence="12">Beta-hydroxyacyl-ACP dehydratase</fullName>
    </alternativeName>
</protein>